<gene>
    <name evidence="1" type="ORF">BDN72DRAFT_846695</name>
</gene>
<evidence type="ECO:0000313" key="2">
    <source>
        <dbReference type="Proteomes" id="UP000308600"/>
    </source>
</evidence>
<feature type="non-terminal residue" evidence="1">
    <location>
        <position position="1"/>
    </location>
</feature>
<sequence length="525" mass="58746">MASVFAQSHTPTTFSISGLSREDACSKISAEISRLEDQIRSLYSLQNSLSPVSSLPTEILSKTFMHCCDLDEAGRYTDFRLGEEEEKVLEKHGRACLKTRLVVSWVSRQWRSVALGHKPLWNLIFSANATPHLDYARACMERCQNLYIDARSPRQDLFQLYTSHISQISNLKLKGPIHSTKPFSWAQGAPLLRSLTLQTDTPVEISNSITPGMCPQLRSLELGGIFNWNLFSSVSSTLTDLAIRWPGSRITMTMLIDLLESLPVLTKFSILDGLEEGPNDQPSSLRSIHLPQLQDLAIRDSTTQIMTLLHKIHAPAAVVDLIPWHAPDQEDDTATAALLHTLQLTQGHVWGSIRYLRDGAWLSVSSSLPLKHSLSSVSSPNNLLLVCQHLNLDKLESLWAISGSIEVMVELGRLPQLRTIWLECSDPLKAFVECMTDPTHNQHFTPRFPALQELILVTLDSGVLLGRLYDVLTARKIEGIGLQKLEFAECASVRLGDVSHFKKVVTHVEINDILRQDHPAFLDWC</sequence>
<keyword evidence="2" id="KW-1185">Reference proteome</keyword>
<accession>A0ACD3AFI7</accession>
<reference evidence="1 2" key="1">
    <citation type="journal article" date="2019" name="Nat. Ecol. Evol.">
        <title>Megaphylogeny resolves global patterns of mushroom evolution.</title>
        <authorList>
            <person name="Varga T."/>
            <person name="Krizsan K."/>
            <person name="Foldi C."/>
            <person name="Dima B."/>
            <person name="Sanchez-Garcia M."/>
            <person name="Sanchez-Ramirez S."/>
            <person name="Szollosi G.J."/>
            <person name="Szarkandi J.G."/>
            <person name="Papp V."/>
            <person name="Albert L."/>
            <person name="Andreopoulos W."/>
            <person name="Angelini C."/>
            <person name="Antonin V."/>
            <person name="Barry K.W."/>
            <person name="Bougher N.L."/>
            <person name="Buchanan P."/>
            <person name="Buyck B."/>
            <person name="Bense V."/>
            <person name="Catcheside P."/>
            <person name="Chovatia M."/>
            <person name="Cooper J."/>
            <person name="Damon W."/>
            <person name="Desjardin D."/>
            <person name="Finy P."/>
            <person name="Geml J."/>
            <person name="Haridas S."/>
            <person name="Hughes K."/>
            <person name="Justo A."/>
            <person name="Karasinski D."/>
            <person name="Kautmanova I."/>
            <person name="Kiss B."/>
            <person name="Kocsube S."/>
            <person name="Kotiranta H."/>
            <person name="LaButti K.M."/>
            <person name="Lechner B.E."/>
            <person name="Liimatainen K."/>
            <person name="Lipzen A."/>
            <person name="Lukacs Z."/>
            <person name="Mihaltcheva S."/>
            <person name="Morgado L.N."/>
            <person name="Niskanen T."/>
            <person name="Noordeloos M.E."/>
            <person name="Ohm R.A."/>
            <person name="Ortiz-Santana B."/>
            <person name="Ovrebo C."/>
            <person name="Racz N."/>
            <person name="Riley R."/>
            <person name="Savchenko A."/>
            <person name="Shiryaev A."/>
            <person name="Soop K."/>
            <person name="Spirin V."/>
            <person name="Szebenyi C."/>
            <person name="Tomsovsky M."/>
            <person name="Tulloss R.E."/>
            <person name="Uehling J."/>
            <person name="Grigoriev I.V."/>
            <person name="Vagvolgyi C."/>
            <person name="Papp T."/>
            <person name="Martin F.M."/>
            <person name="Miettinen O."/>
            <person name="Hibbett D.S."/>
            <person name="Nagy L.G."/>
        </authorList>
    </citation>
    <scope>NUCLEOTIDE SEQUENCE [LARGE SCALE GENOMIC DNA]</scope>
    <source>
        <strain evidence="1 2">NL-1719</strain>
    </source>
</reference>
<dbReference type="EMBL" id="ML208479">
    <property type="protein sequence ID" value="TFK64347.1"/>
    <property type="molecule type" value="Genomic_DNA"/>
</dbReference>
<name>A0ACD3AFI7_9AGAR</name>
<evidence type="ECO:0000313" key="1">
    <source>
        <dbReference type="EMBL" id="TFK64347.1"/>
    </source>
</evidence>
<organism evidence="1 2">
    <name type="scientific">Pluteus cervinus</name>
    <dbReference type="NCBI Taxonomy" id="181527"/>
    <lineage>
        <taxon>Eukaryota</taxon>
        <taxon>Fungi</taxon>
        <taxon>Dikarya</taxon>
        <taxon>Basidiomycota</taxon>
        <taxon>Agaricomycotina</taxon>
        <taxon>Agaricomycetes</taxon>
        <taxon>Agaricomycetidae</taxon>
        <taxon>Agaricales</taxon>
        <taxon>Pluteineae</taxon>
        <taxon>Pluteaceae</taxon>
        <taxon>Pluteus</taxon>
    </lineage>
</organism>
<dbReference type="Proteomes" id="UP000308600">
    <property type="component" value="Unassembled WGS sequence"/>
</dbReference>
<proteinExistence type="predicted"/>
<protein>
    <submittedName>
        <fullName evidence="1">Uncharacterized protein</fullName>
    </submittedName>
</protein>